<evidence type="ECO:0000256" key="4">
    <source>
        <dbReference type="ARBA" id="ARBA00022692"/>
    </source>
</evidence>
<dbReference type="SUPFAM" id="SSF103473">
    <property type="entry name" value="MFS general substrate transporter"/>
    <property type="match status" value="1"/>
</dbReference>
<dbReference type="NCBIfam" id="TIGR00901">
    <property type="entry name" value="2A0125"/>
    <property type="match status" value="1"/>
</dbReference>
<dbReference type="GO" id="GO:0016020">
    <property type="term" value="C:membrane"/>
    <property type="evidence" value="ECO:0007669"/>
    <property type="project" value="UniProtKB-SubCell"/>
</dbReference>
<keyword evidence="5 7" id="KW-1133">Transmembrane helix</keyword>
<feature type="transmembrane region" description="Helical" evidence="7">
    <location>
        <begin position="47"/>
        <end position="68"/>
    </location>
</feature>
<keyword evidence="10" id="KW-1185">Reference proteome</keyword>
<gene>
    <name evidence="9" type="ordered locus">SAR116_2148</name>
</gene>
<dbReference type="AlphaFoldDB" id="D5BNV7"/>
<evidence type="ECO:0000256" key="5">
    <source>
        <dbReference type="ARBA" id="ARBA00022989"/>
    </source>
</evidence>
<dbReference type="GO" id="GO:0016746">
    <property type="term" value="F:acyltransferase activity"/>
    <property type="evidence" value="ECO:0007669"/>
    <property type="project" value="UniProtKB-KW"/>
</dbReference>
<evidence type="ECO:0000256" key="6">
    <source>
        <dbReference type="ARBA" id="ARBA00023136"/>
    </source>
</evidence>
<feature type="transmembrane region" description="Helical" evidence="7">
    <location>
        <begin position="358"/>
        <end position="386"/>
    </location>
</feature>
<name>D5BNV7_PUNMI</name>
<evidence type="ECO:0000313" key="9">
    <source>
        <dbReference type="EMBL" id="ADE40391.1"/>
    </source>
</evidence>
<dbReference type="HOGENOM" id="CLU_029352_1_1_5"/>
<comment type="similarity">
    <text evidence="2">Belongs to the major facilitator superfamily.</text>
</comment>
<dbReference type="STRING" id="488538.SAR116_2148"/>
<dbReference type="InterPro" id="IPR020846">
    <property type="entry name" value="MFS_dom"/>
</dbReference>
<evidence type="ECO:0000256" key="7">
    <source>
        <dbReference type="SAM" id="Phobius"/>
    </source>
</evidence>
<keyword evidence="9" id="KW-0808">Transferase</keyword>
<feature type="domain" description="Major facilitator superfamily (MFS) profile" evidence="8">
    <location>
        <begin position="16"/>
        <end position="449"/>
    </location>
</feature>
<feature type="transmembrane region" description="Helical" evidence="7">
    <location>
        <begin position="395"/>
        <end position="412"/>
    </location>
</feature>
<feature type="transmembrane region" description="Helical" evidence="7">
    <location>
        <begin position="332"/>
        <end position="352"/>
    </location>
</feature>
<sequence length="454" mass="49196">MSSPEKATLSIYFDKRMLRILLLGAISGFPWVLIGSSLSLWLKEDGLSRSAIGWAGLIFSVYAINFLWAPLIDRIRIPVLTERIGHRKAWIISLQAVIFVSVLAWSNLSPAADIWWVMAFGLLIAISSASQDITIDALRIEQIGHDERGAMAAGAAVAVAGWWSGYKIGGMITLFTADYFEALGHVNYWQLTFLVLLAIILLANIALLFIPEASSDERIKAQAEAQAAIASHVGGNNPVSQIIAFFSSAILGPLTSFFKKNGLAIGIGILSFIFLFKIGEAFMGKMSLVFYKEMGFSKSQIAIYSKGLGWITTISFTLLGGYFAIRSGSIRALFIAGIAMAATNVMFSILAWSGKSELLFAVAVLLDDIAAAFATVAFVAFISLLVDRTYTATQYALLASIGTMGRTTLASSSGAMVDWLNGDWGTFFVITALMVIPSLLLLWYLRNRISLGKG</sequence>
<comment type="subcellular location">
    <subcellularLocation>
        <location evidence="1">Membrane</location>
        <topology evidence="1">Multi-pass membrane protein</topology>
    </subcellularLocation>
</comment>
<dbReference type="RefSeq" id="WP_013047018.1">
    <property type="nucleotide sequence ID" value="NC_014010.1"/>
</dbReference>
<feature type="transmembrane region" description="Helical" evidence="7">
    <location>
        <begin position="188"/>
        <end position="210"/>
    </location>
</feature>
<feature type="transmembrane region" description="Helical" evidence="7">
    <location>
        <begin position="89"/>
        <end position="108"/>
    </location>
</feature>
<evidence type="ECO:0000256" key="3">
    <source>
        <dbReference type="ARBA" id="ARBA00022448"/>
    </source>
</evidence>
<dbReference type="EMBL" id="CP001751">
    <property type="protein sequence ID" value="ADE40391.1"/>
    <property type="molecule type" value="Genomic_DNA"/>
</dbReference>
<dbReference type="PANTHER" id="PTHR12778">
    <property type="entry name" value="SOLUTE CARRIER FAMILY 33 ACETYL-COA TRANSPORTER -RELATED"/>
    <property type="match status" value="1"/>
</dbReference>
<evidence type="ECO:0000313" key="10">
    <source>
        <dbReference type="Proteomes" id="UP000007460"/>
    </source>
</evidence>
<accession>D5BNV7</accession>
<keyword evidence="9" id="KW-0012">Acyltransferase</keyword>
<dbReference type="Pfam" id="PF07690">
    <property type="entry name" value="MFS_1"/>
    <property type="match status" value="1"/>
</dbReference>
<keyword evidence="4 7" id="KW-0812">Transmembrane</keyword>
<keyword evidence="6 7" id="KW-0472">Membrane</keyword>
<dbReference type="Gene3D" id="1.20.1250.20">
    <property type="entry name" value="MFS general substrate transporter like domains"/>
    <property type="match status" value="2"/>
</dbReference>
<feature type="transmembrane region" description="Helical" evidence="7">
    <location>
        <begin position="114"/>
        <end position="138"/>
    </location>
</feature>
<dbReference type="InterPro" id="IPR036259">
    <property type="entry name" value="MFS_trans_sf"/>
</dbReference>
<feature type="transmembrane region" description="Helical" evidence="7">
    <location>
        <begin position="150"/>
        <end position="168"/>
    </location>
</feature>
<evidence type="ECO:0000256" key="1">
    <source>
        <dbReference type="ARBA" id="ARBA00004141"/>
    </source>
</evidence>
<dbReference type="OrthoDB" id="9787815at2"/>
<dbReference type="PROSITE" id="PS50850">
    <property type="entry name" value="MFS"/>
    <property type="match status" value="1"/>
</dbReference>
<evidence type="ECO:0000256" key="2">
    <source>
        <dbReference type="ARBA" id="ARBA00008335"/>
    </source>
</evidence>
<dbReference type="KEGG" id="apb:SAR116_2148"/>
<proteinExistence type="inferred from homology"/>
<evidence type="ECO:0000259" key="8">
    <source>
        <dbReference type="PROSITE" id="PS50850"/>
    </source>
</evidence>
<dbReference type="PANTHER" id="PTHR12778:SF10">
    <property type="entry name" value="MAJOR FACILITATOR SUPERFAMILY DOMAIN-CONTAINING PROTEIN 3"/>
    <property type="match status" value="1"/>
</dbReference>
<dbReference type="EC" id="2.3.1.-" evidence="9"/>
<reference evidence="9 10" key="1">
    <citation type="journal article" date="2010" name="J. Bacteriol.">
        <title>Complete genome sequence of "Candidatus Puniceispirillum marinum" IMCC1322, a representative of the SAR116 clade in the Alphaproteobacteria.</title>
        <authorList>
            <person name="Oh H.M."/>
            <person name="Kwon K.K."/>
            <person name="Kang I."/>
            <person name="Kang S.G."/>
            <person name="Lee J.H."/>
            <person name="Kim S.J."/>
            <person name="Cho J.C."/>
        </authorList>
    </citation>
    <scope>NUCLEOTIDE SEQUENCE [LARGE SCALE GENOMIC DNA]</scope>
    <source>
        <strain evidence="9 10">IMCC1322</strain>
    </source>
</reference>
<keyword evidence="3" id="KW-0813">Transport</keyword>
<dbReference type="GO" id="GO:0022857">
    <property type="term" value="F:transmembrane transporter activity"/>
    <property type="evidence" value="ECO:0007669"/>
    <property type="project" value="InterPro"/>
</dbReference>
<protein>
    <submittedName>
        <fullName evidence="9">Muropeptide permease</fullName>
        <ecNumber evidence="9">2.3.1.-</ecNumber>
    </submittedName>
</protein>
<dbReference type="eggNOG" id="COG2211">
    <property type="taxonomic scope" value="Bacteria"/>
</dbReference>
<dbReference type="Proteomes" id="UP000007460">
    <property type="component" value="Chromosome"/>
</dbReference>
<dbReference type="InterPro" id="IPR011701">
    <property type="entry name" value="MFS"/>
</dbReference>
<feature type="transmembrane region" description="Helical" evidence="7">
    <location>
        <begin position="424"/>
        <end position="445"/>
    </location>
</feature>
<dbReference type="InterPro" id="IPR004752">
    <property type="entry name" value="AmpG_permease/AT-1"/>
</dbReference>
<feature type="transmembrane region" description="Helical" evidence="7">
    <location>
        <begin position="263"/>
        <end position="283"/>
    </location>
</feature>
<organism evidence="9 10">
    <name type="scientific">Puniceispirillum marinum (strain IMCC1322)</name>
    <dbReference type="NCBI Taxonomy" id="488538"/>
    <lineage>
        <taxon>Bacteria</taxon>
        <taxon>Pseudomonadati</taxon>
        <taxon>Pseudomonadota</taxon>
        <taxon>Alphaproteobacteria</taxon>
        <taxon>Candidatus Puniceispirillales</taxon>
        <taxon>Candidatus Puniceispirillaceae</taxon>
        <taxon>Candidatus Puniceispirillum</taxon>
    </lineage>
</organism>
<feature type="transmembrane region" description="Helical" evidence="7">
    <location>
        <begin position="303"/>
        <end position="325"/>
    </location>
</feature>
<feature type="transmembrane region" description="Helical" evidence="7">
    <location>
        <begin position="20"/>
        <end position="41"/>
    </location>
</feature>